<feature type="domain" description="Glycosyl hydrolase family 13 catalytic" evidence="2">
    <location>
        <begin position="386"/>
        <end position="752"/>
    </location>
</feature>
<dbReference type="CDD" id="cd02860">
    <property type="entry name" value="E_set_Pullulanase"/>
    <property type="match status" value="1"/>
</dbReference>
<dbReference type="InterPro" id="IPR024561">
    <property type="entry name" value="Pullul_strch_C"/>
</dbReference>
<comment type="caution">
    <text evidence="3">The sequence shown here is derived from an EMBL/GenBank/DDBJ whole genome shotgun (WGS) entry which is preliminary data.</text>
</comment>
<dbReference type="InterPro" id="IPR004193">
    <property type="entry name" value="Glyco_hydro_13_N"/>
</dbReference>
<dbReference type="Gene3D" id="2.60.40.10">
    <property type="entry name" value="Immunoglobulins"/>
    <property type="match status" value="1"/>
</dbReference>
<dbReference type="Pfam" id="PF02922">
    <property type="entry name" value="CBM_48"/>
    <property type="match status" value="1"/>
</dbReference>
<reference evidence="3 4" key="1">
    <citation type="submission" date="2020-08" db="EMBL/GenBank/DDBJ databases">
        <title>Novel species isolated from subtropical streams in China.</title>
        <authorList>
            <person name="Lu H."/>
        </authorList>
    </citation>
    <scope>NUCLEOTIDE SEQUENCE [LARGE SCALE GENOMIC DNA]</scope>
    <source>
        <strain evidence="3 4">FT31W</strain>
    </source>
</reference>
<dbReference type="CDD" id="cd11341">
    <property type="entry name" value="AmyAc_Pullulanase_LD-like"/>
    <property type="match status" value="1"/>
</dbReference>
<dbReference type="InterPro" id="IPR013780">
    <property type="entry name" value="Glyco_hydro_b"/>
</dbReference>
<organism evidence="3 4">
    <name type="scientific">Undibacterium griseum</name>
    <dbReference type="NCBI Taxonomy" id="2762295"/>
    <lineage>
        <taxon>Bacteria</taxon>
        <taxon>Pseudomonadati</taxon>
        <taxon>Pseudomonadota</taxon>
        <taxon>Betaproteobacteria</taxon>
        <taxon>Burkholderiales</taxon>
        <taxon>Oxalobacteraceae</taxon>
        <taxon>Undibacterium</taxon>
    </lineage>
</organism>
<dbReference type="Gene3D" id="3.20.20.80">
    <property type="entry name" value="Glycosidases"/>
    <property type="match status" value="1"/>
</dbReference>
<keyword evidence="4" id="KW-1185">Reference proteome</keyword>
<comment type="similarity">
    <text evidence="1">Belongs to the glycosyl hydrolase 13 family.</text>
</comment>
<dbReference type="InterPro" id="IPR017853">
    <property type="entry name" value="GH"/>
</dbReference>
<dbReference type="SMART" id="SM00642">
    <property type="entry name" value="Aamy"/>
    <property type="match status" value="1"/>
</dbReference>
<dbReference type="InterPro" id="IPR014756">
    <property type="entry name" value="Ig_E-set"/>
</dbReference>
<dbReference type="Pfam" id="PF11852">
    <property type="entry name" value="Pullul_strch_C"/>
    <property type="match status" value="1"/>
</dbReference>
<dbReference type="InterPro" id="IPR040671">
    <property type="entry name" value="Pullulanase_N2"/>
</dbReference>
<accession>A0ABR6YRG4</accession>
<dbReference type="InterPro" id="IPR006047">
    <property type="entry name" value="GH13_cat_dom"/>
</dbReference>
<dbReference type="SUPFAM" id="SSF81296">
    <property type="entry name" value="E set domains"/>
    <property type="match status" value="2"/>
</dbReference>
<dbReference type="Pfam" id="PF17967">
    <property type="entry name" value="Pullulanase_N2"/>
    <property type="match status" value="1"/>
</dbReference>
<dbReference type="InterPro" id="IPR013783">
    <property type="entry name" value="Ig-like_fold"/>
</dbReference>
<dbReference type="Gene3D" id="2.60.40.1180">
    <property type="entry name" value="Golgi alpha-mannosidase II"/>
    <property type="match status" value="1"/>
</dbReference>
<protein>
    <submittedName>
        <fullName evidence="3">DUF3372 domain-containing protein</fullName>
    </submittedName>
</protein>
<dbReference type="PANTHER" id="PTHR43002">
    <property type="entry name" value="GLYCOGEN DEBRANCHING ENZYME"/>
    <property type="match status" value="1"/>
</dbReference>
<evidence type="ECO:0000313" key="4">
    <source>
        <dbReference type="Proteomes" id="UP000613113"/>
    </source>
</evidence>
<gene>
    <name evidence="3" type="ORF">H8K27_15235</name>
</gene>
<dbReference type="SUPFAM" id="SSF51011">
    <property type="entry name" value="Glycosyl hydrolase domain"/>
    <property type="match status" value="1"/>
</dbReference>
<dbReference type="Proteomes" id="UP000613113">
    <property type="component" value="Unassembled WGS sequence"/>
</dbReference>
<evidence type="ECO:0000259" key="2">
    <source>
        <dbReference type="SMART" id="SM00642"/>
    </source>
</evidence>
<dbReference type="SUPFAM" id="SSF51445">
    <property type="entry name" value="(Trans)glycosidases"/>
    <property type="match status" value="1"/>
</dbReference>
<name>A0ABR6YRG4_9BURK</name>
<sequence length="920" mass="102138">MTLLWLHAIAAQAETAPASHSGVAQCDGAYASVLTPASPALAVPARAYWLNQSFIQWPGMQATPGDRFYLYASANAGLTLRAGEQVHGADQRIPLQTTAQTEVPADSQARFRFIAGGQVLRHALSRPELSKLLTQQVLLVQESEAGEVRQYTGLQIAGVLDDLYQAADEQFLGADTPARKASAARQTGTTSFHLWAPVAQHVAVCIYPDGQRKASSVFDMQPDPQTGIWHGNTGKNLDGQYYRYLVDVYVPGKGIVRNLVTDPYSVSLNTNSGRSYITNLQNASLKPGGWDQQTRPDRVRQPTDMAVYELHVRDFSVNDASVRPAYRGKFMAFTEMRSDGMRHLQALSKAGITDIHLLPVFDIASVPEKGCVTPHIQGAADGETQQAVITRFADRDCFNWGYDPLHYNAPEGSYASSAENGAQRILEFRNMVMALHRYNLRVGMDVVYNHTMFSGQHPKSVLDRIVPGYYYRLNSEGKIEESTCQPCGNTATENRMMGKLMRDSVRMWAREYKIDSFRFDLMGHQPRAVMENIRTALRNDNGRDIQLIGEGWNFGEVANDARFVQATQLSLHGSGIGTFSDRARDAIRGAGPGDDATSIMRNQGYINGMADAPNDLSVTPSRQEQSRTADMVRVGLAGSLRDYRMQTADGQLLALREMDYNGQPAGYTQSPAEVVNYVENHDNQTLFDINAFRLPVQTSHEDRARVQILGLGLTAFSQGIAYFHAGSELLRSKSLDGNSFNSGDWFNRLDWRGHDNYFGNGLPPAEGNARYYPLMRPLLRNSLIKPRPTDIAMSRDAFLDLLRIRNSTPLFHLNDAAEVQQRLHFYNTGPDQNPAVIAAHLDGRGLAGNPFAALMYFINVSQHAQTLAIPEQQHLRYQLHPVHMQSHPGDPRIAAEARYLSEHGTFVLPARSVVCFVRTD</sequence>
<proteinExistence type="inferred from homology"/>
<evidence type="ECO:0000313" key="3">
    <source>
        <dbReference type="EMBL" id="MBC3886481.1"/>
    </source>
</evidence>
<dbReference type="EMBL" id="JACOGC010000008">
    <property type="protein sequence ID" value="MBC3886481.1"/>
    <property type="molecule type" value="Genomic_DNA"/>
</dbReference>
<evidence type="ECO:0000256" key="1">
    <source>
        <dbReference type="ARBA" id="ARBA00008061"/>
    </source>
</evidence>
<dbReference type="Gene3D" id="2.60.40.1130">
    <property type="entry name" value="Rab geranylgeranyltransferase alpha-subunit, insert domain"/>
    <property type="match status" value="1"/>
</dbReference>